<name>A0A2W5V4Y1_9CAUL</name>
<proteinExistence type="predicted"/>
<evidence type="ECO:0000313" key="1">
    <source>
        <dbReference type="EMBL" id="PZR34870.1"/>
    </source>
</evidence>
<gene>
    <name evidence="1" type="ORF">DI526_08755</name>
</gene>
<reference evidence="1 2" key="1">
    <citation type="submission" date="2017-08" db="EMBL/GenBank/DDBJ databases">
        <title>Infants hospitalized years apart are colonized by the same room-sourced microbial strains.</title>
        <authorList>
            <person name="Brooks B."/>
            <person name="Olm M.R."/>
            <person name="Firek B.A."/>
            <person name="Baker R."/>
            <person name="Thomas B.C."/>
            <person name="Morowitz M.J."/>
            <person name="Banfield J.F."/>
        </authorList>
    </citation>
    <scope>NUCLEOTIDE SEQUENCE [LARGE SCALE GENOMIC DNA]</scope>
    <source>
        <strain evidence="1">S2_003_000_R2_4</strain>
    </source>
</reference>
<dbReference type="EMBL" id="QFQZ01000021">
    <property type="protein sequence ID" value="PZR34870.1"/>
    <property type="molecule type" value="Genomic_DNA"/>
</dbReference>
<dbReference type="AlphaFoldDB" id="A0A2W5V4Y1"/>
<sequence>MTVAAPRTKLLLGSEWTKNSWRVNLRESRYGAFDSQNNVVTSDQHYGAKWLTDLKVGYAVQQAGQRSLGR</sequence>
<comment type="caution">
    <text evidence="1">The sequence shown here is derived from an EMBL/GenBank/DDBJ whole genome shotgun (WGS) entry which is preliminary data.</text>
</comment>
<organism evidence="1 2">
    <name type="scientific">Caulobacter segnis</name>
    <dbReference type="NCBI Taxonomy" id="88688"/>
    <lineage>
        <taxon>Bacteria</taxon>
        <taxon>Pseudomonadati</taxon>
        <taxon>Pseudomonadota</taxon>
        <taxon>Alphaproteobacteria</taxon>
        <taxon>Caulobacterales</taxon>
        <taxon>Caulobacteraceae</taxon>
        <taxon>Caulobacter</taxon>
    </lineage>
</organism>
<accession>A0A2W5V4Y1</accession>
<evidence type="ECO:0008006" key="3">
    <source>
        <dbReference type="Google" id="ProtNLM"/>
    </source>
</evidence>
<dbReference type="Proteomes" id="UP000249393">
    <property type="component" value="Unassembled WGS sequence"/>
</dbReference>
<evidence type="ECO:0000313" key="2">
    <source>
        <dbReference type="Proteomes" id="UP000249393"/>
    </source>
</evidence>
<protein>
    <recommendedName>
        <fullName evidence="3">TonB-dependent receptor-like beta-barrel domain-containing protein</fullName>
    </recommendedName>
</protein>
<dbReference type="RefSeq" id="WP_304276638.1">
    <property type="nucleotide sequence ID" value="NZ_QFQZ01000021.1"/>
</dbReference>